<gene>
    <name evidence="8" type="ORF">EVEC_LOCUS8229</name>
</gene>
<accession>A0A0N4VDQ2</accession>
<evidence type="ECO:0000256" key="6">
    <source>
        <dbReference type="SAM" id="MobiDB-lite"/>
    </source>
</evidence>
<feature type="compositionally biased region" description="Polar residues" evidence="6">
    <location>
        <begin position="688"/>
        <end position="699"/>
    </location>
</feature>
<feature type="region of interest" description="Disordered" evidence="6">
    <location>
        <begin position="255"/>
        <end position="281"/>
    </location>
</feature>
<proteinExistence type="predicted"/>
<dbReference type="InterPro" id="IPR045120">
    <property type="entry name" value="Suco/Slp1-like"/>
</dbReference>
<dbReference type="Gene3D" id="2.60.120.260">
    <property type="entry name" value="Galactose-binding domain-like"/>
    <property type="match status" value="1"/>
</dbReference>
<feature type="domain" description="SUN" evidence="7">
    <location>
        <begin position="7"/>
        <end position="203"/>
    </location>
</feature>
<reference evidence="10" key="1">
    <citation type="submission" date="2017-02" db="UniProtKB">
        <authorList>
            <consortium name="WormBaseParasite"/>
        </authorList>
    </citation>
    <scope>IDENTIFICATION</scope>
</reference>
<reference evidence="8 9" key="2">
    <citation type="submission" date="2018-10" db="EMBL/GenBank/DDBJ databases">
        <authorList>
            <consortium name="Pathogen Informatics"/>
        </authorList>
    </citation>
    <scope>NUCLEOTIDE SEQUENCE [LARGE SCALE GENOMIC DNA]</scope>
</reference>
<feature type="region of interest" description="Disordered" evidence="6">
    <location>
        <begin position="1"/>
        <end position="26"/>
    </location>
</feature>
<dbReference type="GO" id="GO:0034975">
    <property type="term" value="P:protein folding in endoplasmic reticulum"/>
    <property type="evidence" value="ECO:0007669"/>
    <property type="project" value="TreeGrafter"/>
</dbReference>
<evidence type="ECO:0000313" key="8">
    <source>
        <dbReference type="EMBL" id="VDD93478.1"/>
    </source>
</evidence>
<evidence type="ECO:0000256" key="5">
    <source>
        <dbReference type="SAM" id="Coils"/>
    </source>
</evidence>
<dbReference type="WBParaSite" id="EVEC_0000874501-mRNA-1">
    <property type="protein sequence ID" value="EVEC_0000874501-mRNA-1"/>
    <property type="gene ID" value="EVEC_0000874501"/>
</dbReference>
<dbReference type="Proteomes" id="UP000274131">
    <property type="component" value="Unassembled WGS sequence"/>
</dbReference>
<feature type="coiled-coil region" evidence="5">
    <location>
        <begin position="529"/>
        <end position="556"/>
    </location>
</feature>
<dbReference type="AlphaFoldDB" id="A0A0N4VDQ2"/>
<protein>
    <submittedName>
        <fullName evidence="10">SUN domain-containing protein</fullName>
    </submittedName>
</protein>
<keyword evidence="5" id="KW-0175">Coiled coil</keyword>
<evidence type="ECO:0000313" key="9">
    <source>
        <dbReference type="Proteomes" id="UP000274131"/>
    </source>
</evidence>
<organism evidence="10">
    <name type="scientific">Enterobius vermicularis</name>
    <name type="common">Human pinworm</name>
    <dbReference type="NCBI Taxonomy" id="51028"/>
    <lineage>
        <taxon>Eukaryota</taxon>
        <taxon>Metazoa</taxon>
        <taxon>Ecdysozoa</taxon>
        <taxon>Nematoda</taxon>
        <taxon>Chromadorea</taxon>
        <taxon>Rhabditida</taxon>
        <taxon>Spirurina</taxon>
        <taxon>Oxyuridomorpha</taxon>
        <taxon>Oxyuroidea</taxon>
        <taxon>Oxyuridae</taxon>
        <taxon>Enterobius</taxon>
    </lineage>
</organism>
<feature type="compositionally biased region" description="Basic and acidic residues" evidence="6">
    <location>
        <begin position="700"/>
        <end position="711"/>
    </location>
</feature>
<dbReference type="PANTHER" id="PTHR12953:SF0">
    <property type="entry name" value="SUN DOMAIN-CONTAINING OSSIFICATION FACTOR"/>
    <property type="match status" value="1"/>
</dbReference>
<evidence type="ECO:0000256" key="4">
    <source>
        <dbReference type="ARBA" id="ARBA00023136"/>
    </source>
</evidence>
<evidence type="ECO:0000259" key="7">
    <source>
        <dbReference type="PROSITE" id="PS51469"/>
    </source>
</evidence>
<feature type="region of interest" description="Disordered" evidence="6">
    <location>
        <begin position="678"/>
        <end position="711"/>
    </location>
</feature>
<evidence type="ECO:0000256" key="3">
    <source>
        <dbReference type="ARBA" id="ARBA00022989"/>
    </source>
</evidence>
<dbReference type="GO" id="GO:0016020">
    <property type="term" value="C:membrane"/>
    <property type="evidence" value="ECO:0007669"/>
    <property type="project" value="InterPro"/>
</dbReference>
<evidence type="ECO:0000256" key="1">
    <source>
        <dbReference type="ARBA" id="ARBA00004308"/>
    </source>
</evidence>
<dbReference type="PANTHER" id="PTHR12953">
    <property type="entry name" value="MEMBRANE PROTEIN CH1 RELATED"/>
    <property type="match status" value="1"/>
</dbReference>
<keyword evidence="4" id="KW-0472">Membrane</keyword>
<comment type="subcellular location">
    <subcellularLocation>
        <location evidence="1">Endomembrane system</location>
    </subcellularLocation>
</comment>
<feature type="compositionally biased region" description="Polar residues" evidence="6">
    <location>
        <begin position="1"/>
        <end position="15"/>
    </location>
</feature>
<dbReference type="Pfam" id="PF07738">
    <property type="entry name" value="Sad1_UNC"/>
    <property type="match status" value="1"/>
</dbReference>
<evidence type="ECO:0000256" key="2">
    <source>
        <dbReference type="ARBA" id="ARBA00022692"/>
    </source>
</evidence>
<evidence type="ECO:0000313" key="10">
    <source>
        <dbReference type="WBParaSite" id="EVEC_0000874501-mRNA-1"/>
    </source>
</evidence>
<feature type="compositionally biased region" description="Polar residues" evidence="6">
    <location>
        <begin position="259"/>
        <end position="275"/>
    </location>
</feature>
<dbReference type="STRING" id="51028.A0A0N4VDQ2"/>
<keyword evidence="3" id="KW-1133">Transmembrane helix</keyword>
<dbReference type="InterPro" id="IPR012919">
    <property type="entry name" value="SUN_dom"/>
</dbReference>
<dbReference type="PROSITE" id="PS51469">
    <property type="entry name" value="SUN"/>
    <property type="match status" value="1"/>
</dbReference>
<keyword evidence="2" id="KW-0812">Transmembrane</keyword>
<name>A0A0N4VDQ2_ENTVE</name>
<dbReference type="OrthoDB" id="266334at2759"/>
<dbReference type="EMBL" id="UXUI01009324">
    <property type="protein sequence ID" value="VDD93478.1"/>
    <property type="molecule type" value="Genomic_DNA"/>
</dbReference>
<keyword evidence="9" id="KW-1185">Reference proteome</keyword>
<dbReference type="GO" id="GO:0005737">
    <property type="term" value="C:cytoplasm"/>
    <property type="evidence" value="ECO:0007669"/>
    <property type="project" value="TreeGrafter"/>
</dbReference>
<sequence length="795" mass="89721">MNAQVQNSVPSSPKIENNGDIKSQKDPAPLVIGHGSALRNYAAKDCGAKVLFSNEEAENRDIHKNFTKSCIFYCKNSTVCFQNAVLNEKEADDYMRNPCERAQHKWIIFELCETVQPSRLELANFELFSSGPREIRVLGSERYPSNEWVTLGEFVAEDTRKVQGFPIVTSRVYVKFIRLELLSHYGREHYCTLSLVRLFGVSIVDEYEAEAEAAVGPSSEHAETVVTPPLPLDTSPQVKKEIIDEEIKTPLPAADTVIPQESSAGSEQLPSTDTESAAAKQKDRHLVDTVVGVMGNIGIANLKQVLESAFLRTWKKKSGCSKCWNDPLEWMCRTCRAPGFYAPDPFFCHAFFGVTYKPYKKQRRKLDFCDTATVAPHNSVPTKVRVKRIGTTRRLGSLQSQRIFLSRVTDHMCHLEPPTVFDMKNVTSLSSDGVAENPNFTSKFANVVPVAKPKISQPLPGGTMSHKESVFLKLNKRISALELNMSLSSEYLSELSRRYVEKVNDSEKQIERIVKMAETVALKAVQGVKSEMAIKVEKLSKDLKEVEKLVQTLAESVFLRPALEKSTVLKDEHFPLDYETQPFQFKKPTRVLPAPQQHLLYSNDHLWTTEQLIFMVVLAQACTVFMMLVVQHCYNKRRFAEIQDLRKVIDERISKTAVESNSLSGDVGSTASSILSGFQHTSDDLSDPEQTSSVACSEQSKPKSEEKWEEVAEKNGVSWDAGFTPSIESLSDDFYKMRNREELDGLVVKKPLTIQPQKKRSQLESYAATAVNQYWQLVVKRRRKKHKKKSLKQNS</sequence>
<dbReference type="GO" id="GO:0012505">
    <property type="term" value="C:endomembrane system"/>
    <property type="evidence" value="ECO:0007669"/>
    <property type="project" value="UniProtKB-SubCell"/>
</dbReference>